<feature type="region of interest" description="Disordered" evidence="3">
    <location>
        <begin position="83"/>
        <end position="118"/>
    </location>
</feature>
<keyword evidence="5" id="KW-1185">Reference proteome</keyword>
<evidence type="ECO:0000256" key="3">
    <source>
        <dbReference type="SAM" id="MobiDB-lite"/>
    </source>
</evidence>
<evidence type="ECO:0000313" key="4">
    <source>
        <dbReference type="EMBL" id="CAB1450045.1"/>
    </source>
</evidence>
<dbReference type="PANTHER" id="PTHR15635:SF10">
    <property type="entry name" value="COILED-COIL DOMAIN-CONTAINING PROTEIN 9B"/>
    <property type="match status" value="1"/>
</dbReference>
<accession>A0A9N7Z3L2</accession>
<name>A0A9N7Z3L2_PLEPL</name>
<feature type="region of interest" description="Disordered" evidence="3">
    <location>
        <begin position="1"/>
        <end position="21"/>
    </location>
</feature>
<keyword evidence="2" id="KW-0175">Coiled coil</keyword>
<gene>
    <name evidence="4" type="ORF">PLEPLA_LOCUS37734</name>
</gene>
<dbReference type="PANTHER" id="PTHR15635">
    <property type="entry name" value="COILED-COIL DOMAIN CONTAINING PROTEIN 9"/>
    <property type="match status" value="1"/>
</dbReference>
<evidence type="ECO:0000313" key="5">
    <source>
        <dbReference type="Proteomes" id="UP001153269"/>
    </source>
</evidence>
<keyword evidence="1" id="KW-0597">Phosphoprotein</keyword>
<dbReference type="AlphaFoldDB" id="A0A9N7Z3L2"/>
<feature type="compositionally biased region" description="Polar residues" evidence="3">
    <location>
        <begin position="1"/>
        <end position="10"/>
    </location>
</feature>
<feature type="compositionally biased region" description="Basic and acidic residues" evidence="3">
    <location>
        <begin position="11"/>
        <end position="21"/>
    </location>
</feature>
<proteinExistence type="predicted"/>
<evidence type="ECO:0000256" key="1">
    <source>
        <dbReference type="ARBA" id="ARBA00022553"/>
    </source>
</evidence>
<protein>
    <submittedName>
        <fullName evidence="4">Uncharacterized protein</fullName>
    </submittedName>
</protein>
<dbReference type="EMBL" id="CADEAL010004039">
    <property type="protein sequence ID" value="CAB1450045.1"/>
    <property type="molecule type" value="Genomic_DNA"/>
</dbReference>
<reference evidence="4" key="1">
    <citation type="submission" date="2020-03" db="EMBL/GenBank/DDBJ databases">
        <authorList>
            <person name="Weist P."/>
        </authorList>
    </citation>
    <scope>NUCLEOTIDE SEQUENCE</scope>
</reference>
<dbReference type="Proteomes" id="UP001153269">
    <property type="component" value="Unassembled WGS sequence"/>
</dbReference>
<dbReference type="InterPro" id="IPR029336">
    <property type="entry name" value="DUF4594"/>
</dbReference>
<sequence>MERPSASNMTPKRDHGRDVELDKKIEALRRKNETLMKRYKEVEEDKKRAEDDGMALQSCKGKAEDLTITINKSTNDSRVVVTKPFSGGSAAGKGQQEAGPDRGGRAPHRVLPRATGSS</sequence>
<comment type="caution">
    <text evidence="4">The sequence shown here is derived from an EMBL/GenBank/DDBJ whole genome shotgun (WGS) entry which is preliminary data.</text>
</comment>
<evidence type="ECO:0000256" key="2">
    <source>
        <dbReference type="ARBA" id="ARBA00023054"/>
    </source>
</evidence>
<organism evidence="4 5">
    <name type="scientific">Pleuronectes platessa</name>
    <name type="common">European plaice</name>
    <dbReference type="NCBI Taxonomy" id="8262"/>
    <lineage>
        <taxon>Eukaryota</taxon>
        <taxon>Metazoa</taxon>
        <taxon>Chordata</taxon>
        <taxon>Craniata</taxon>
        <taxon>Vertebrata</taxon>
        <taxon>Euteleostomi</taxon>
        <taxon>Actinopterygii</taxon>
        <taxon>Neopterygii</taxon>
        <taxon>Teleostei</taxon>
        <taxon>Neoteleostei</taxon>
        <taxon>Acanthomorphata</taxon>
        <taxon>Carangaria</taxon>
        <taxon>Pleuronectiformes</taxon>
        <taxon>Pleuronectoidei</taxon>
        <taxon>Pleuronectidae</taxon>
        <taxon>Pleuronectes</taxon>
    </lineage>
</organism>